<organism evidence="2 3">
    <name type="scientific">Henriciella barbarensis</name>
    <dbReference type="NCBI Taxonomy" id="86342"/>
    <lineage>
        <taxon>Bacteria</taxon>
        <taxon>Pseudomonadati</taxon>
        <taxon>Pseudomonadota</taxon>
        <taxon>Alphaproteobacteria</taxon>
        <taxon>Hyphomonadales</taxon>
        <taxon>Hyphomonadaceae</taxon>
        <taxon>Henriciella</taxon>
    </lineage>
</organism>
<keyword evidence="3" id="KW-1185">Reference proteome</keyword>
<evidence type="ECO:0000313" key="2">
    <source>
        <dbReference type="EMBL" id="RIJ24607.1"/>
    </source>
</evidence>
<dbReference type="Gene3D" id="3.20.20.70">
    <property type="entry name" value="Aldolase class I"/>
    <property type="match status" value="1"/>
</dbReference>
<evidence type="ECO:0000256" key="1">
    <source>
        <dbReference type="SAM" id="MobiDB-lite"/>
    </source>
</evidence>
<evidence type="ECO:0000313" key="3">
    <source>
        <dbReference type="Proteomes" id="UP000265431"/>
    </source>
</evidence>
<dbReference type="EMBL" id="QWGB01000005">
    <property type="protein sequence ID" value="RIJ24607.1"/>
    <property type="molecule type" value="Genomic_DNA"/>
</dbReference>
<dbReference type="AlphaFoldDB" id="A0A399R420"/>
<protein>
    <submittedName>
        <fullName evidence="2">Uncharacterized protein</fullName>
    </submittedName>
</protein>
<reference evidence="2 3" key="1">
    <citation type="submission" date="2018-08" db="EMBL/GenBank/DDBJ databases">
        <title>Henriciella mobilis sp. nov., isolated from seawater.</title>
        <authorList>
            <person name="Cheng H."/>
            <person name="Wu Y.-H."/>
            <person name="Xu X.-W."/>
            <person name="Guo L.-L."/>
        </authorList>
    </citation>
    <scope>NUCLEOTIDE SEQUENCE [LARGE SCALE GENOMIC DNA]</scope>
    <source>
        <strain evidence="2 3">CCUG66934</strain>
    </source>
</reference>
<gene>
    <name evidence="2" type="ORF">D1224_10385</name>
</gene>
<comment type="caution">
    <text evidence="2">The sequence shown here is derived from an EMBL/GenBank/DDBJ whole genome shotgun (WGS) entry which is preliminary data.</text>
</comment>
<dbReference type="InterPro" id="IPR013785">
    <property type="entry name" value="Aldolase_TIM"/>
</dbReference>
<proteinExistence type="predicted"/>
<accession>A0A399R420</accession>
<feature type="region of interest" description="Disordered" evidence="1">
    <location>
        <begin position="99"/>
        <end position="132"/>
    </location>
</feature>
<sequence>MPSASITLDNVSEYLALPDVVAGGVLWLAPPDLQSRADWKAITQNSEKLAERFGARALTATSRVTWSQARVRLPAVLLWQVVTGMPQSLLAEERGLAASPIPSDKAHSRHQRSPSGRRSIGCQRPRIEARRP</sequence>
<name>A0A399R420_9PROT</name>
<dbReference type="Proteomes" id="UP000265431">
    <property type="component" value="Unassembled WGS sequence"/>
</dbReference>